<dbReference type="EMBL" id="CP071795">
    <property type="protein sequence ID" value="QTD37190.1"/>
    <property type="molecule type" value="Genomic_DNA"/>
</dbReference>
<dbReference type="Gene3D" id="1.20.1420.60">
    <property type="match status" value="1"/>
</dbReference>
<organism evidence="2 3">
    <name type="scientific">Polaribacter batillariae</name>
    <dbReference type="NCBI Taxonomy" id="2808900"/>
    <lineage>
        <taxon>Bacteria</taxon>
        <taxon>Pseudomonadati</taxon>
        <taxon>Bacteroidota</taxon>
        <taxon>Flavobacteriia</taxon>
        <taxon>Flavobacteriales</taxon>
        <taxon>Flavobacteriaceae</taxon>
    </lineage>
</organism>
<dbReference type="Pfam" id="PF14300">
    <property type="entry name" value="DMP19"/>
    <property type="match status" value="1"/>
</dbReference>
<keyword evidence="3" id="KW-1185">Reference proteome</keyword>
<gene>
    <name evidence="2" type="ORF">JL193_13895</name>
</gene>
<name>A0ABX7SSF8_9FLAO</name>
<evidence type="ECO:0000313" key="3">
    <source>
        <dbReference type="Proteomes" id="UP000663935"/>
    </source>
</evidence>
<dbReference type="Proteomes" id="UP000663935">
    <property type="component" value="Chromosome"/>
</dbReference>
<accession>A0ABX7SSF8</accession>
<reference evidence="2 3" key="1">
    <citation type="submission" date="2021-03" db="EMBL/GenBank/DDBJ databases">
        <title>Complete genome of Polaribacter_sp.G4M1.</title>
        <authorList>
            <person name="Jeong S.W."/>
            <person name="Bae J.W."/>
        </authorList>
    </citation>
    <scope>NUCLEOTIDE SEQUENCE [LARGE SCALE GENOMIC DNA]</scope>
    <source>
        <strain evidence="2 3">G4M1</strain>
    </source>
</reference>
<sequence>MTSTEIALLLNDDAEKITRIGEIIGKKIPKKDHFENLNEFEKNFIYIDILEQNVTEGGFIQFFFNSSGQFTHEIFHAYLAIKAEKTVDILTKAIFLFPEVPVPKNLKVRQTLLMQKESNIDLWDELDLQFEKYEDDIMQLTLNYVRKNIAYFD</sequence>
<proteinExistence type="predicted"/>
<protein>
    <submittedName>
        <fullName evidence="2">DMP19 family protein</fullName>
    </submittedName>
</protein>
<dbReference type="InterPro" id="IPR025402">
    <property type="entry name" value="DMP19_C"/>
</dbReference>
<evidence type="ECO:0000259" key="1">
    <source>
        <dbReference type="Pfam" id="PF14300"/>
    </source>
</evidence>
<evidence type="ECO:0000313" key="2">
    <source>
        <dbReference type="EMBL" id="QTD37190.1"/>
    </source>
</evidence>
<dbReference type="RefSeq" id="WP_207971364.1">
    <property type="nucleotide sequence ID" value="NZ_CP071795.1"/>
</dbReference>
<feature type="domain" description="DNA mimic protein DMP19 C-terminal" evidence="1">
    <location>
        <begin position="35"/>
        <end position="148"/>
    </location>
</feature>